<dbReference type="OrthoDB" id="1749752at2759"/>
<reference evidence="3 4" key="1">
    <citation type="submission" date="2019-09" db="EMBL/GenBank/DDBJ databases">
        <title>A chromosome-level genome assembly of the Chinese tupelo Nyssa sinensis.</title>
        <authorList>
            <person name="Yang X."/>
            <person name="Kang M."/>
            <person name="Yang Y."/>
            <person name="Xiong H."/>
            <person name="Wang M."/>
            <person name="Zhang Z."/>
            <person name="Wang Z."/>
            <person name="Wu H."/>
            <person name="Ma T."/>
            <person name="Liu J."/>
            <person name="Xi Z."/>
        </authorList>
    </citation>
    <scope>NUCLEOTIDE SEQUENCE [LARGE SCALE GENOMIC DNA]</scope>
    <source>
        <strain evidence="3">J267</strain>
        <tissue evidence="3">Leaf</tissue>
    </source>
</reference>
<dbReference type="InterPro" id="IPR027923">
    <property type="entry name" value="Hydrophob_seed_dom"/>
</dbReference>
<evidence type="ECO:0000313" key="3">
    <source>
        <dbReference type="EMBL" id="KAA8522244.1"/>
    </source>
</evidence>
<dbReference type="PANTHER" id="PTHR31731">
    <property type="match status" value="1"/>
</dbReference>
<protein>
    <recommendedName>
        <fullName evidence="2">Bifunctional inhibitor/plant lipid transfer protein/seed storage helical domain-containing protein</fullName>
    </recommendedName>
</protein>
<name>A0A5J4ZWH8_9ASTE</name>
<dbReference type="SUPFAM" id="SSF47699">
    <property type="entry name" value="Bifunctional inhibitor/lipid-transfer protein/seed storage 2S albumin"/>
    <property type="match status" value="1"/>
</dbReference>
<feature type="domain" description="Bifunctional inhibitor/plant lipid transfer protein/seed storage helical" evidence="2">
    <location>
        <begin position="175"/>
        <end position="258"/>
    </location>
</feature>
<accession>A0A5J4ZWH8</accession>
<dbReference type="EMBL" id="CM018048">
    <property type="protein sequence ID" value="KAA8522244.1"/>
    <property type="molecule type" value="Genomic_DNA"/>
</dbReference>
<feature type="region of interest" description="Disordered" evidence="1">
    <location>
        <begin position="24"/>
        <end position="57"/>
    </location>
</feature>
<dbReference type="InterPro" id="IPR036312">
    <property type="entry name" value="Bifun_inhib/LTP/seed_sf"/>
</dbReference>
<evidence type="ECO:0000313" key="4">
    <source>
        <dbReference type="Proteomes" id="UP000325577"/>
    </source>
</evidence>
<sequence length="259" mass="26812">MSRLSEMGMLRLMPRMLAFKAVQRQTAASRSMSPPSKEQQGASGGVPTTAPTVPLSTFAHTPSFRASLGQLPVEGGGVGLGFGVGVGGLGGLHALTRVKKRMLTRRKRAADEQLLESISQPSGQSTTAGAGREMCLVVIVKTISNVHCGCSNCPSPSPSPSPRPSPSPSPSKAVCPRDALKFSVCANVLNGLLLGVVVGTPPRTRCCSLIVGLVDLEAAICLCTVIKANVLGINLNIPLSLSLLLSACQKVVPSEFKCA</sequence>
<dbReference type="CDD" id="cd01958">
    <property type="entry name" value="HPS_like"/>
    <property type="match status" value="1"/>
</dbReference>
<evidence type="ECO:0000256" key="1">
    <source>
        <dbReference type="SAM" id="MobiDB-lite"/>
    </source>
</evidence>
<dbReference type="InterPro" id="IPR016140">
    <property type="entry name" value="Bifunc_inhib/LTP/seed_store"/>
</dbReference>
<dbReference type="Proteomes" id="UP000325577">
    <property type="component" value="Linkage Group LG5"/>
</dbReference>
<dbReference type="SMART" id="SM00499">
    <property type="entry name" value="AAI"/>
    <property type="match status" value="1"/>
</dbReference>
<dbReference type="AlphaFoldDB" id="A0A5J4ZWH8"/>
<evidence type="ECO:0000259" key="2">
    <source>
        <dbReference type="SMART" id="SM00499"/>
    </source>
</evidence>
<dbReference type="InterPro" id="IPR051636">
    <property type="entry name" value="Plant_LTP/defense-related"/>
</dbReference>
<dbReference type="Pfam" id="PF14547">
    <property type="entry name" value="Hydrophob_seed"/>
    <property type="match status" value="1"/>
</dbReference>
<proteinExistence type="predicted"/>
<feature type="compositionally biased region" description="Polar residues" evidence="1">
    <location>
        <begin position="24"/>
        <end position="41"/>
    </location>
</feature>
<dbReference type="Gene3D" id="1.10.110.10">
    <property type="entry name" value="Plant lipid-transfer and hydrophobic proteins"/>
    <property type="match status" value="1"/>
</dbReference>
<organism evidence="3 4">
    <name type="scientific">Nyssa sinensis</name>
    <dbReference type="NCBI Taxonomy" id="561372"/>
    <lineage>
        <taxon>Eukaryota</taxon>
        <taxon>Viridiplantae</taxon>
        <taxon>Streptophyta</taxon>
        <taxon>Embryophyta</taxon>
        <taxon>Tracheophyta</taxon>
        <taxon>Spermatophyta</taxon>
        <taxon>Magnoliopsida</taxon>
        <taxon>eudicotyledons</taxon>
        <taxon>Gunneridae</taxon>
        <taxon>Pentapetalae</taxon>
        <taxon>asterids</taxon>
        <taxon>Cornales</taxon>
        <taxon>Nyssaceae</taxon>
        <taxon>Nyssa</taxon>
    </lineage>
</organism>
<gene>
    <name evidence="3" type="ORF">F0562_012917</name>
</gene>
<keyword evidence="4" id="KW-1185">Reference proteome</keyword>